<evidence type="ECO:0000256" key="5">
    <source>
        <dbReference type="ARBA" id="ARBA00022832"/>
    </source>
</evidence>
<evidence type="ECO:0000256" key="2">
    <source>
        <dbReference type="ARBA" id="ARBA00022516"/>
    </source>
</evidence>
<name>M8BE92_AEGTA</name>
<keyword evidence="6" id="KW-0223">Dioxygenase</keyword>
<dbReference type="InterPro" id="IPR001246">
    <property type="entry name" value="LipOase_plant"/>
</dbReference>
<dbReference type="SMART" id="SM00308">
    <property type="entry name" value="LH2"/>
    <property type="match status" value="1"/>
</dbReference>
<dbReference type="EnsemblPlants" id="EMT12010">
    <property type="protein sequence ID" value="EMT12010"/>
    <property type="gene ID" value="F775_21427"/>
</dbReference>
<dbReference type="InterPro" id="IPR013819">
    <property type="entry name" value="LipOase_C"/>
</dbReference>
<dbReference type="GO" id="GO:0046872">
    <property type="term" value="F:metal ion binding"/>
    <property type="evidence" value="ECO:0007669"/>
    <property type="project" value="UniProtKB-KW"/>
</dbReference>
<keyword evidence="2" id="KW-0444">Lipid biosynthesis</keyword>
<dbReference type="GO" id="GO:0016702">
    <property type="term" value="F:oxidoreductase activity, acting on single donors with incorporation of molecular oxygen, incorporation of two atoms of oxygen"/>
    <property type="evidence" value="ECO:0007669"/>
    <property type="project" value="InterPro"/>
</dbReference>
<feature type="compositionally biased region" description="Basic and acidic residues" evidence="10">
    <location>
        <begin position="224"/>
        <end position="233"/>
    </location>
</feature>
<evidence type="ECO:0000256" key="6">
    <source>
        <dbReference type="ARBA" id="ARBA00022964"/>
    </source>
</evidence>
<dbReference type="Gene3D" id="2.60.60.20">
    <property type="entry name" value="PLAT/LH2 domain"/>
    <property type="match status" value="1"/>
</dbReference>
<dbReference type="InterPro" id="IPR027433">
    <property type="entry name" value="Lipoxygenase_dom_3"/>
</dbReference>
<dbReference type="InterPro" id="IPR001024">
    <property type="entry name" value="PLAT/LH2_dom"/>
</dbReference>
<dbReference type="InterPro" id="IPR036392">
    <property type="entry name" value="PLAT/LH2_dom_sf"/>
</dbReference>
<evidence type="ECO:0000313" key="11">
    <source>
        <dbReference type="EnsemblPlants" id="EMT12010"/>
    </source>
</evidence>
<keyword evidence="3" id="KW-0479">Metal-binding</keyword>
<evidence type="ECO:0000256" key="9">
    <source>
        <dbReference type="ARBA" id="ARBA00023160"/>
    </source>
</evidence>
<evidence type="ECO:0000256" key="3">
    <source>
        <dbReference type="ARBA" id="ARBA00022723"/>
    </source>
</evidence>
<dbReference type="GO" id="GO:0031408">
    <property type="term" value="P:oxylipin biosynthetic process"/>
    <property type="evidence" value="ECO:0007669"/>
    <property type="project" value="UniProtKB-KW"/>
</dbReference>
<dbReference type="Gene3D" id="4.10.375.10">
    <property type="entry name" value="Lipoxygenase-1, Domain 2"/>
    <property type="match status" value="1"/>
</dbReference>
<dbReference type="SUPFAM" id="SSF49723">
    <property type="entry name" value="Lipase/lipooxygenase domain (PLAT/LH2 domain)"/>
    <property type="match status" value="1"/>
</dbReference>
<dbReference type="Gene3D" id="4.10.372.10">
    <property type="entry name" value="Lipoxygenase-1, Domain 3"/>
    <property type="match status" value="1"/>
</dbReference>
<dbReference type="PRINTS" id="PR00468">
    <property type="entry name" value="PLTLPOXGNASE"/>
</dbReference>
<keyword evidence="8" id="KW-0443">Lipid metabolism</keyword>
<dbReference type="GO" id="GO:0006633">
    <property type="term" value="P:fatty acid biosynthetic process"/>
    <property type="evidence" value="ECO:0007669"/>
    <property type="project" value="UniProtKB-KW"/>
</dbReference>
<organism evidence="11">
    <name type="scientific">Aegilops tauschii</name>
    <name type="common">Tausch's goatgrass</name>
    <name type="synonym">Aegilops squarrosa</name>
    <dbReference type="NCBI Taxonomy" id="37682"/>
    <lineage>
        <taxon>Eukaryota</taxon>
        <taxon>Viridiplantae</taxon>
        <taxon>Streptophyta</taxon>
        <taxon>Embryophyta</taxon>
        <taxon>Tracheophyta</taxon>
        <taxon>Spermatophyta</taxon>
        <taxon>Magnoliopsida</taxon>
        <taxon>Liliopsida</taxon>
        <taxon>Poales</taxon>
        <taxon>Poaceae</taxon>
        <taxon>BOP clade</taxon>
        <taxon>Pooideae</taxon>
        <taxon>Triticodae</taxon>
        <taxon>Triticeae</taxon>
        <taxon>Triticinae</taxon>
        <taxon>Aegilops</taxon>
    </lineage>
</organism>
<comment type="similarity">
    <text evidence="1">Belongs to the lipoxygenase family.</text>
</comment>
<feature type="region of interest" description="Disordered" evidence="10">
    <location>
        <begin position="205"/>
        <end position="233"/>
    </location>
</feature>
<sequence length="430" mass="47679">MKVLVDSIKSFGLNIDDIRGQGYDNGSHTEGKYKRVQCGKLQLPSMSIESALTQIEGSDGRGMRGEAAALDAVIASGETELDVELPWDDEALGAPGAVLVTNHSDLPVYLKLLSLTSPAVHFVCDGWVYPVGKHPYRLFFTNDAYVKENTPAALLKDREDELRQLRGEGVPADEPLQKWDRVYDYALYNDLGNPDLRKDLARPVLGGSEEYPYPRRTRTSRPPTKTDPESEARVPVEQEVYIPCDERVGPAVSAPSLPKLGGHFKSLADIYSLFGLGRPTLLYVAIQIVATLFRILDSNRYTIKELIDGTVKPVLSLPQVISANPKKWRTDEEFAREMLAGTSPVAIKRVTEFPLTSKLERAVYGDQNSRITKEHVEKNMGGSMAVPQHQGLIEVVPRILEDFNRSTVSYPTLPIENGGLYVALKVEQQC</sequence>
<keyword evidence="7" id="KW-0560">Oxidoreductase</keyword>
<evidence type="ECO:0000256" key="7">
    <source>
        <dbReference type="ARBA" id="ARBA00023002"/>
    </source>
</evidence>
<dbReference type="PROSITE" id="PS51393">
    <property type="entry name" value="LIPOXYGENASE_3"/>
    <property type="match status" value="1"/>
</dbReference>
<keyword evidence="9" id="KW-0275">Fatty acid biosynthesis</keyword>
<dbReference type="Gene3D" id="3.10.450.60">
    <property type="match status" value="1"/>
</dbReference>
<dbReference type="GO" id="GO:0034440">
    <property type="term" value="P:lipid oxidation"/>
    <property type="evidence" value="ECO:0007669"/>
    <property type="project" value="InterPro"/>
</dbReference>
<reference evidence="11" key="1">
    <citation type="submission" date="2015-06" db="UniProtKB">
        <authorList>
            <consortium name="EnsemblPlants"/>
        </authorList>
    </citation>
    <scope>IDENTIFICATION</scope>
</reference>
<evidence type="ECO:0000256" key="4">
    <source>
        <dbReference type="ARBA" id="ARBA00022767"/>
    </source>
</evidence>
<evidence type="ECO:0000256" key="8">
    <source>
        <dbReference type="ARBA" id="ARBA00023098"/>
    </source>
</evidence>
<dbReference type="AlphaFoldDB" id="M8BE92"/>
<dbReference type="InterPro" id="IPR036226">
    <property type="entry name" value="LipOase_C_sf"/>
</dbReference>
<protein>
    <submittedName>
        <fullName evidence="11">Lipoxygenase 1</fullName>
    </submittedName>
</protein>
<keyword evidence="4" id="KW-0925">Oxylipin biosynthesis</keyword>
<dbReference type="ExpressionAtlas" id="M8BE92">
    <property type="expression patterns" value="baseline"/>
</dbReference>
<keyword evidence="5" id="KW-0276">Fatty acid metabolism</keyword>
<proteinExistence type="inferred from homology"/>
<evidence type="ECO:0000256" key="1">
    <source>
        <dbReference type="ARBA" id="ARBA00009419"/>
    </source>
</evidence>
<accession>M8BE92</accession>
<dbReference type="PANTHER" id="PTHR11771">
    <property type="entry name" value="LIPOXYGENASE"/>
    <property type="match status" value="1"/>
</dbReference>
<dbReference type="InterPro" id="IPR000907">
    <property type="entry name" value="LipOase"/>
</dbReference>
<dbReference type="SUPFAM" id="SSF48484">
    <property type="entry name" value="Lipoxigenase"/>
    <property type="match status" value="1"/>
</dbReference>
<evidence type="ECO:0000256" key="10">
    <source>
        <dbReference type="SAM" id="MobiDB-lite"/>
    </source>
</evidence>
<dbReference type="Pfam" id="PF00305">
    <property type="entry name" value="Lipoxygenase"/>
    <property type="match status" value="1"/>
</dbReference>